<dbReference type="Proteomes" id="UP000192333">
    <property type="component" value="Chromosome I"/>
</dbReference>
<keyword evidence="1" id="KW-0812">Transmembrane</keyword>
<reference evidence="3" key="1">
    <citation type="submission" date="2017-04" db="EMBL/GenBank/DDBJ databases">
        <authorList>
            <person name="Varghese N."/>
            <person name="Submissions S."/>
        </authorList>
    </citation>
    <scope>NUCLEOTIDE SEQUENCE [LARGE SCALE GENOMIC DNA]</scope>
    <source>
        <strain evidence="3">DSM 16537</strain>
    </source>
</reference>
<name>A0A1W2H589_9BACT</name>
<proteinExistence type="predicted"/>
<feature type="transmembrane region" description="Helical" evidence="1">
    <location>
        <begin position="120"/>
        <end position="138"/>
    </location>
</feature>
<dbReference type="AlphaFoldDB" id="A0A1W2H589"/>
<evidence type="ECO:0000313" key="3">
    <source>
        <dbReference type="Proteomes" id="UP000192333"/>
    </source>
</evidence>
<keyword evidence="1" id="KW-1133">Transmembrane helix</keyword>
<gene>
    <name evidence="2" type="ORF">SAMN00777080_2401</name>
</gene>
<evidence type="ECO:0000256" key="1">
    <source>
        <dbReference type="SAM" id="Phobius"/>
    </source>
</evidence>
<protein>
    <submittedName>
        <fullName evidence="2">Uncharacterized protein</fullName>
    </submittedName>
</protein>
<dbReference type="STRING" id="758820.SAMN00777080_2401"/>
<organism evidence="2 3">
    <name type="scientific">Aquiflexum balticum DSM 16537</name>
    <dbReference type="NCBI Taxonomy" id="758820"/>
    <lineage>
        <taxon>Bacteria</taxon>
        <taxon>Pseudomonadati</taxon>
        <taxon>Bacteroidota</taxon>
        <taxon>Cytophagia</taxon>
        <taxon>Cytophagales</taxon>
        <taxon>Cyclobacteriaceae</taxon>
        <taxon>Aquiflexum</taxon>
    </lineage>
</organism>
<feature type="transmembrane region" description="Helical" evidence="1">
    <location>
        <begin position="88"/>
        <end position="108"/>
    </location>
</feature>
<dbReference type="RefSeq" id="WP_084120656.1">
    <property type="nucleotide sequence ID" value="NZ_LT838813.1"/>
</dbReference>
<sequence length="229" mass="26797">MKLSKAQIKQLRDLISYKGHVYIDVQYEILDHVACKVEAFLEEKPSLSLDQAFREVFASFGHKGFNELDASYQKMIAKRHWRYFWEELKLFLFSFKALLVFGVFTLFYNLRFAFESTNGWIGGLLMLFICFVVLLAGIHWKKFKKYRKYASFNTTGNFFAIVSFVYQLCSFSYIMLNNSLKNETIWSNYGVLAITGVLMLMYCCLFILPKVFERSQGDTEALIQVYGES</sequence>
<keyword evidence="3" id="KW-1185">Reference proteome</keyword>
<dbReference type="EMBL" id="LT838813">
    <property type="protein sequence ID" value="SMD43792.1"/>
    <property type="molecule type" value="Genomic_DNA"/>
</dbReference>
<keyword evidence="1" id="KW-0472">Membrane</keyword>
<evidence type="ECO:0000313" key="2">
    <source>
        <dbReference type="EMBL" id="SMD43792.1"/>
    </source>
</evidence>
<feature type="transmembrane region" description="Helical" evidence="1">
    <location>
        <begin position="158"/>
        <end position="176"/>
    </location>
</feature>
<accession>A0A1W2H589</accession>
<feature type="transmembrane region" description="Helical" evidence="1">
    <location>
        <begin position="188"/>
        <end position="208"/>
    </location>
</feature>
<dbReference type="OrthoDB" id="662673at2"/>